<evidence type="ECO:0000256" key="3">
    <source>
        <dbReference type="ARBA" id="ARBA00023125"/>
    </source>
</evidence>
<dbReference type="InterPro" id="IPR000847">
    <property type="entry name" value="LysR_HTH_N"/>
</dbReference>
<dbReference type="InterPro" id="IPR050950">
    <property type="entry name" value="HTH-type_LysR_regulators"/>
</dbReference>
<dbReference type="GO" id="GO:0003677">
    <property type="term" value="F:DNA binding"/>
    <property type="evidence" value="ECO:0007669"/>
    <property type="project" value="UniProtKB-KW"/>
</dbReference>
<dbReference type="Pfam" id="PF00126">
    <property type="entry name" value="HTH_1"/>
    <property type="match status" value="1"/>
</dbReference>
<dbReference type="PANTHER" id="PTHR30419:SF8">
    <property type="entry name" value="NITROGEN ASSIMILATION TRANSCRIPTIONAL ACTIVATOR-RELATED"/>
    <property type="match status" value="1"/>
</dbReference>
<name>A0A0P0Z1C4_9HYPH</name>
<dbReference type="EMBL" id="LC066375">
    <property type="protein sequence ID" value="BAT27694.1"/>
    <property type="molecule type" value="Genomic_DNA"/>
</dbReference>
<evidence type="ECO:0000256" key="1">
    <source>
        <dbReference type="ARBA" id="ARBA00009437"/>
    </source>
</evidence>
<comment type="similarity">
    <text evidence="1">Belongs to the LysR transcriptional regulatory family.</text>
</comment>
<feature type="domain" description="HTH lysR-type" evidence="5">
    <location>
        <begin position="11"/>
        <end position="68"/>
    </location>
</feature>
<dbReference type="GO" id="GO:0005829">
    <property type="term" value="C:cytosol"/>
    <property type="evidence" value="ECO:0007669"/>
    <property type="project" value="TreeGrafter"/>
</dbReference>
<dbReference type="SUPFAM" id="SSF46785">
    <property type="entry name" value="Winged helix' DNA-binding domain"/>
    <property type="match status" value="1"/>
</dbReference>
<keyword evidence="2" id="KW-0805">Transcription regulation</keyword>
<dbReference type="AlphaFoldDB" id="A0A0P0Z1C4"/>
<evidence type="ECO:0000313" key="6">
    <source>
        <dbReference type="EMBL" id="BAT27694.1"/>
    </source>
</evidence>
<dbReference type="GO" id="GO:0003700">
    <property type="term" value="F:DNA-binding transcription factor activity"/>
    <property type="evidence" value="ECO:0007669"/>
    <property type="project" value="InterPro"/>
</dbReference>
<evidence type="ECO:0000256" key="4">
    <source>
        <dbReference type="ARBA" id="ARBA00023163"/>
    </source>
</evidence>
<dbReference type="Gene3D" id="1.10.10.10">
    <property type="entry name" value="Winged helix-like DNA-binding domain superfamily/Winged helix DNA-binding domain"/>
    <property type="match status" value="1"/>
</dbReference>
<dbReference type="InterPro" id="IPR005119">
    <property type="entry name" value="LysR_subst-bd"/>
</dbReference>
<dbReference type="Pfam" id="PF03466">
    <property type="entry name" value="LysR_substrate"/>
    <property type="match status" value="1"/>
</dbReference>
<dbReference type="RefSeq" id="WP_062226726.1">
    <property type="nucleotide sequence ID" value="NZ_BBWR01000003.1"/>
</dbReference>
<dbReference type="PANTHER" id="PTHR30419">
    <property type="entry name" value="HTH-TYPE TRANSCRIPTIONAL REGULATOR YBHD"/>
    <property type="match status" value="1"/>
</dbReference>
<evidence type="ECO:0000256" key="2">
    <source>
        <dbReference type="ARBA" id="ARBA00023015"/>
    </source>
</evidence>
<dbReference type="InterPro" id="IPR036388">
    <property type="entry name" value="WH-like_DNA-bd_sf"/>
</dbReference>
<dbReference type="PROSITE" id="PS50931">
    <property type="entry name" value="HTH_LYSR"/>
    <property type="match status" value="1"/>
</dbReference>
<keyword evidence="3" id="KW-0238">DNA-binding</keyword>
<dbReference type="Gene3D" id="3.40.190.290">
    <property type="match status" value="1"/>
</dbReference>
<accession>A0A0P0Z1C4</accession>
<organism evidence="6">
    <name type="scientific">Aureimonas frigidaquae</name>
    <dbReference type="NCBI Taxonomy" id="424757"/>
    <lineage>
        <taxon>Bacteria</taxon>
        <taxon>Pseudomonadati</taxon>
        <taxon>Pseudomonadota</taxon>
        <taxon>Alphaproteobacteria</taxon>
        <taxon>Hyphomicrobiales</taxon>
        <taxon>Aurantimonadaceae</taxon>
        <taxon>Aureimonas</taxon>
    </lineage>
</organism>
<keyword evidence="4" id="KW-0804">Transcription</keyword>
<dbReference type="InterPro" id="IPR036390">
    <property type="entry name" value="WH_DNA-bd_sf"/>
</dbReference>
<dbReference type="SUPFAM" id="SSF53850">
    <property type="entry name" value="Periplasmic binding protein-like II"/>
    <property type="match status" value="1"/>
</dbReference>
<protein>
    <submittedName>
        <fullName evidence="6">Transcriptional regulator, LysR family</fullName>
    </submittedName>
</protein>
<evidence type="ECO:0000259" key="5">
    <source>
        <dbReference type="PROSITE" id="PS50931"/>
    </source>
</evidence>
<sequence length="316" mass="34409">MDSGDRLLRRVKSSHLLLLLALSEHGSLRRAAEVTGTTQPAATRLLRDLEAAIGQTLFERHPKGLRPTGFGRVMIRHARAVRAELDHTVGEIMALSSGYSGTLRIGCIPSAVPFLVARTVVRLKRQHPRLRVLIDVATSNHLMDALAEGSLDLALGRVLDATDEPGLALHGTVDEELVVCCRKDHPLRTESARISWVELSRWPWVVLPAGSPMRHILSSAFRGGGAHEPDDLTETASFLMAISLLAQSDAVSLLPRDVLLSTFGRPTIEALAVDHYPRMGPYSILTRRDRETDAAVQLFIAGLKETAVERGGVGTV</sequence>
<proteinExistence type="inferred from homology"/>
<reference evidence="6" key="1">
    <citation type="journal article" date="2015" name="Proc. Natl. Acad. Sci. U.S.A.">
        <title>Bacterial clade with the ribosomal RNA operon on a small plasmid rather than the chromosome.</title>
        <authorList>
            <person name="Anda M."/>
            <person name="Ohtsubo Y."/>
            <person name="Okubo T."/>
            <person name="Sugawara M."/>
            <person name="Nagata Y."/>
            <person name="Tsuda M."/>
            <person name="Minamisawa K."/>
            <person name="Mitsui H."/>
        </authorList>
    </citation>
    <scope>NUCLEOTIDE SEQUENCE</scope>
    <source>
        <strain evidence="6">JCM 14755</strain>
    </source>
</reference>